<dbReference type="Gene3D" id="3.20.20.210">
    <property type="match status" value="1"/>
</dbReference>
<organism evidence="2 3">
    <name type="scientific">Rhodoblastus sphagnicola</name>
    <dbReference type="NCBI Taxonomy" id="333368"/>
    <lineage>
        <taxon>Bacteria</taxon>
        <taxon>Pseudomonadati</taxon>
        <taxon>Pseudomonadota</taxon>
        <taxon>Alphaproteobacteria</taxon>
        <taxon>Hyphomicrobiales</taxon>
        <taxon>Rhodoblastaceae</taxon>
        <taxon>Rhodoblastus</taxon>
    </lineage>
</organism>
<dbReference type="GO" id="GO:0004853">
    <property type="term" value="F:uroporphyrinogen decarboxylase activity"/>
    <property type="evidence" value="ECO:0007669"/>
    <property type="project" value="InterPro"/>
</dbReference>
<dbReference type="NCBIfam" id="NF004889">
    <property type="entry name" value="PRK06252.1"/>
    <property type="match status" value="1"/>
</dbReference>
<keyword evidence="3" id="KW-1185">Reference proteome</keyword>
<proteinExistence type="predicted"/>
<dbReference type="Pfam" id="PF01208">
    <property type="entry name" value="URO-D"/>
    <property type="match status" value="1"/>
</dbReference>
<evidence type="ECO:0000313" key="3">
    <source>
        <dbReference type="Proteomes" id="UP000239089"/>
    </source>
</evidence>
<comment type="caution">
    <text evidence="2">The sequence shown here is derived from an EMBL/GenBank/DDBJ whole genome shotgun (WGS) entry which is preliminary data.</text>
</comment>
<dbReference type="PANTHER" id="PTHR47099">
    <property type="entry name" value="METHYLCOBAMIDE:COM METHYLTRANSFERASE MTBA"/>
    <property type="match status" value="1"/>
</dbReference>
<dbReference type="SUPFAM" id="SSF51726">
    <property type="entry name" value="UROD/MetE-like"/>
    <property type="match status" value="1"/>
</dbReference>
<evidence type="ECO:0000259" key="1">
    <source>
        <dbReference type="Pfam" id="PF01208"/>
    </source>
</evidence>
<dbReference type="InterPro" id="IPR000257">
    <property type="entry name" value="Uroporphyrinogen_deCOase"/>
</dbReference>
<dbReference type="Proteomes" id="UP000239089">
    <property type="component" value="Unassembled WGS sequence"/>
</dbReference>
<feature type="domain" description="Uroporphyrinogen decarboxylase (URO-D)" evidence="1">
    <location>
        <begin position="11"/>
        <end position="342"/>
    </location>
</feature>
<name>A0A2S6MTY5_9HYPH</name>
<evidence type="ECO:0000313" key="2">
    <source>
        <dbReference type="EMBL" id="PPQ25830.1"/>
    </source>
</evidence>
<dbReference type="EMBL" id="NHSJ01000140">
    <property type="protein sequence ID" value="PPQ25830.1"/>
    <property type="molecule type" value="Genomic_DNA"/>
</dbReference>
<dbReference type="GO" id="GO:0006779">
    <property type="term" value="P:porphyrin-containing compound biosynthetic process"/>
    <property type="evidence" value="ECO:0007669"/>
    <property type="project" value="InterPro"/>
</dbReference>
<protein>
    <recommendedName>
        <fullName evidence="1">Uroporphyrinogen decarboxylase (URO-D) domain-containing protein</fullName>
    </recommendedName>
</protein>
<dbReference type="InterPro" id="IPR038071">
    <property type="entry name" value="UROD/MetE-like_sf"/>
</dbReference>
<dbReference type="PANTHER" id="PTHR47099:SF1">
    <property type="entry name" value="METHYLCOBAMIDE:COM METHYLTRANSFERASE MTBA"/>
    <property type="match status" value="1"/>
</dbReference>
<dbReference type="InterPro" id="IPR052024">
    <property type="entry name" value="Methanogen_methyltrans"/>
</dbReference>
<reference evidence="2 3" key="1">
    <citation type="journal article" date="2018" name="Arch. Microbiol.">
        <title>New insights into the metabolic potential of the phototrophic purple bacterium Rhodopila globiformis DSM 161(T) from its draft genome sequence and evidence for a vanadium-dependent nitrogenase.</title>
        <authorList>
            <person name="Imhoff J.F."/>
            <person name="Rahn T."/>
            <person name="Kunzel S."/>
            <person name="Neulinger S.C."/>
        </authorList>
    </citation>
    <scope>NUCLEOTIDE SEQUENCE [LARGE SCALE GENOMIC DNA]</scope>
    <source>
        <strain evidence="2 3">DSM 16996</strain>
    </source>
</reference>
<accession>A0A2S6MTY5</accession>
<gene>
    <name evidence="2" type="ORF">CCR94_23960</name>
</gene>
<sequence>MAGIEMGLDRRERFLRALARQSVDRAPVICTGGSMTATPEDVVALSGFALPEAHCDAAAMAGLALAAARITGFESVGVPLCVTVEAEAFGVKIDLGDARTEARIVQEPFASIVDVTVPSVDDLLRRSRVKVTVEAVRRLAATAGDLPIIANLIGPVSIAASVVEPTVFLRELRTRPSETAVLSAHVTDFLIAWSRQLIAAGADAIAIHEDTTTPALVGPRTFETAVFPHLQRLVAAIHEAGGRVLLHMCNALGKSAETVARLGVDAYIPDASLTAAELRESLPDVALVGNISTFLLHQGQPGPIAKLAARLSGPGGFDALSPTCGMSSITPLQNIRAMTGATTQSPEQEVANV</sequence>
<dbReference type="AlphaFoldDB" id="A0A2S6MTY5"/>